<evidence type="ECO:0000313" key="3">
    <source>
        <dbReference type="Proteomes" id="UP000507470"/>
    </source>
</evidence>
<feature type="compositionally biased region" description="Basic and acidic residues" evidence="1">
    <location>
        <begin position="43"/>
        <end position="61"/>
    </location>
</feature>
<proteinExistence type="predicted"/>
<feature type="compositionally biased region" description="Low complexity" evidence="1">
    <location>
        <begin position="65"/>
        <end position="79"/>
    </location>
</feature>
<gene>
    <name evidence="2" type="ORF">MCOR_35572</name>
</gene>
<name>A0A6J8D2L6_MYTCO</name>
<dbReference type="EMBL" id="CACVKT020006431">
    <property type="protein sequence ID" value="CAC5401492.1"/>
    <property type="molecule type" value="Genomic_DNA"/>
</dbReference>
<sequence>MAAPLNLELSDKTKEDEHSLQIENTESKNHISHEADDVPSSDITEKEKLLPQIELDKEEGSIKTQSKNSSEHSQNSSQSDIFNKSLQNDNGVEANPVTFQNTSHSDIFNISLRNNNGSEASPDNVQNNSQSDISNKSLPNETSLVTVVEKCLANGGPAKVQPYMKFMPKGPLAEKIQEGSVVKDLNIVLSIWDDQLNISFQVKNDISLYQIDYQGNGASKKIVLCQHGKGAFSISCGEEENNLCVLIPEYPKENSEIFLKHFNYEIDNQCIQKKAELKWETSHRKITPGRHPKGANKNVFVTVLTCV</sequence>
<keyword evidence="3" id="KW-1185">Reference proteome</keyword>
<dbReference type="Proteomes" id="UP000507470">
    <property type="component" value="Unassembled WGS sequence"/>
</dbReference>
<feature type="region of interest" description="Disordered" evidence="1">
    <location>
        <begin position="1"/>
        <end position="137"/>
    </location>
</feature>
<feature type="compositionally biased region" description="Basic and acidic residues" evidence="1">
    <location>
        <begin position="9"/>
        <end position="36"/>
    </location>
</feature>
<reference evidence="2 3" key="1">
    <citation type="submission" date="2020-06" db="EMBL/GenBank/DDBJ databases">
        <authorList>
            <person name="Li R."/>
            <person name="Bekaert M."/>
        </authorList>
    </citation>
    <scope>NUCLEOTIDE SEQUENCE [LARGE SCALE GENOMIC DNA]</scope>
    <source>
        <strain evidence="3">wild</strain>
    </source>
</reference>
<evidence type="ECO:0000256" key="1">
    <source>
        <dbReference type="SAM" id="MobiDB-lite"/>
    </source>
</evidence>
<accession>A0A6J8D2L6</accession>
<organism evidence="2 3">
    <name type="scientific">Mytilus coruscus</name>
    <name type="common">Sea mussel</name>
    <dbReference type="NCBI Taxonomy" id="42192"/>
    <lineage>
        <taxon>Eukaryota</taxon>
        <taxon>Metazoa</taxon>
        <taxon>Spiralia</taxon>
        <taxon>Lophotrochozoa</taxon>
        <taxon>Mollusca</taxon>
        <taxon>Bivalvia</taxon>
        <taxon>Autobranchia</taxon>
        <taxon>Pteriomorphia</taxon>
        <taxon>Mytilida</taxon>
        <taxon>Mytiloidea</taxon>
        <taxon>Mytilidae</taxon>
        <taxon>Mytilinae</taxon>
        <taxon>Mytilus</taxon>
    </lineage>
</organism>
<feature type="compositionally biased region" description="Polar residues" evidence="1">
    <location>
        <begin position="80"/>
        <end position="90"/>
    </location>
</feature>
<feature type="compositionally biased region" description="Polar residues" evidence="1">
    <location>
        <begin position="97"/>
        <end position="137"/>
    </location>
</feature>
<evidence type="ECO:0000313" key="2">
    <source>
        <dbReference type="EMBL" id="CAC5401492.1"/>
    </source>
</evidence>
<protein>
    <submittedName>
        <fullName evidence="2">Uncharacterized protein</fullName>
    </submittedName>
</protein>
<dbReference type="AlphaFoldDB" id="A0A6J8D2L6"/>
<dbReference type="OrthoDB" id="6169300at2759"/>